<dbReference type="HOGENOM" id="CLU_1954050_0_0_1"/>
<gene>
    <name evidence="1" type="ORF">SCLCIDRAFT_1212742</name>
</gene>
<dbReference type="AlphaFoldDB" id="A0A0C2ZU82"/>
<sequence length="130" mass="14356">MTSGGSVNSIQVEAAQLAVSSGPPTYCAECPNGLIKHQRRRDHIKTEPTKINSAQNGKTAHLGCTHAAQPCRNPPKHSYGVVEPKRRRHRIKFEPTNVNRALKIWNAYQGSSTSPDNPYHLIRAIARGPR</sequence>
<keyword evidence="2" id="KW-1185">Reference proteome</keyword>
<dbReference type="EMBL" id="KN822025">
    <property type="protein sequence ID" value="KIM65053.1"/>
    <property type="molecule type" value="Genomic_DNA"/>
</dbReference>
<name>A0A0C2ZU82_9AGAM</name>
<evidence type="ECO:0000313" key="2">
    <source>
        <dbReference type="Proteomes" id="UP000053989"/>
    </source>
</evidence>
<reference evidence="2" key="2">
    <citation type="submission" date="2015-01" db="EMBL/GenBank/DDBJ databases">
        <title>Evolutionary Origins and Diversification of the Mycorrhizal Mutualists.</title>
        <authorList>
            <consortium name="DOE Joint Genome Institute"/>
            <consortium name="Mycorrhizal Genomics Consortium"/>
            <person name="Kohler A."/>
            <person name="Kuo A."/>
            <person name="Nagy L.G."/>
            <person name="Floudas D."/>
            <person name="Copeland A."/>
            <person name="Barry K.W."/>
            <person name="Cichocki N."/>
            <person name="Veneault-Fourrey C."/>
            <person name="LaButti K."/>
            <person name="Lindquist E.A."/>
            <person name="Lipzen A."/>
            <person name="Lundell T."/>
            <person name="Morin E."/>
            <person name="Murat C."/>
            <person name="Riley R."/>
            <person name="Ohm R."/>
            <person name="Sun H."/>
            <person name="Tunlid A."/>
            <person name="Henrissat B."/>
            <person name="Grigoriev I.V."/>
            <person name="Hibbett D.S."/>
            <person name="Martin F."/>
        </authorList>
    </citation>
    <scope>NUCLEOTIDE SEQUENCE [LARGE SCALE GENOMIC DNA]</scope>
    <source>
        <strain evidence="2">Foug A</strain>
    </source>
</reference>
<dbReference type="Proteomes" id="UP000053989">
    <property type="component" value="Unassembled WGS sequence"/>
</dbReference>
<reference evidence="1 2" key="1">
    <citation type="submission" date="2014-04" db="EMBL/GenBank/DDBJ databases">
        <authorList>
            <consortium name="DOE Joint Genome Institute"/>
            <person name="Kuo A."/>
            <person name="Kohler A."/>
            <person name="Nagy L.G."/>
            <person name="Floudas D."/>
            <person name="Copeland A."/>
            <person name="Barry K.W."/>
            <person name="Cichocki N."/>
            <person name="Veneault-Fourrey C."/>
            <person name="LaButti K."/>
            <person name="Lindquist E.A."/>
            <person name="Lipzen A."/>
            <person name="Lundell T."/>
            <person name="Morin E."/>
            <person name="Murat C."/>
            <person name="Sun H."/>
            <person name="Tunlid A."/>
            <person name="Henrissat B."/>
            <person name="Grigoriev I.V."/>
            <person name="Hibbett D.S."/>
            <person name="Martin F."/>
            <person name="Nordberg H.P."/>
            <person name="Cantor M.N."/>
            <person name="Hua S.X."/>
        </authorList>
    </citation>
    <scope>NUCLEOTIDE SEQUENCE [LARGE SCALE GENOMIC DNA]</scope>
    <source>
        <strain evidence="1 2">Foug A</strain>
    </source>
</reference>
<organism evidence="1 2">
    <name type="scientific">Scleroderma citrinum Foug A</name>
    <dbReference type="NCBI Taxonomy" id="1036808"/>
    <lineage>
        <taxon>Eukaryota</taxon>
        <taxon>Fungi</taxon>
        <taxon>Dikarya</taxon>
        <taxon>Basidiomycota</taxon>
        <taxon>Agaricomycotina</taxon>
        <taxon>Agaricomycetes</taxon>
        <taxon>Agaricomycetidae</taxon>
        <taxon>Boletales</taxon>
        <taxon>Sclerodermatineae</taxon>
        <taxon>Sclerodermataceae</taxon>
        <taxon>Scleroderma</taxon>
    </lineage>
</organism>
<evidence type="ECO:0000313" key="1">
    <source>
        <dbReference type="EMBL" id="KIM65053.1"/>
    </source>
</evidence>
<proteinExistence type="predicted"/>
<accession>A0A0C2ZU82</accession>
<dbReference type="InParanoid" id="A0A0C2ZU82"/>
<feature type="non-terminal residue" evidence="1">
    <location>
        <position position="130"/>
    </location>
</feature>
<protein>
    <submittedName>
        <fullName evidence="1">Uncharacterized protein</fullName>
    </submittedName>
</protein>